<accession>A0A3S1AYV0</accession>
<gene>
    <name evidence="2" type="ORF">EGW08_020410</name>
</gene>
<feature type="chain" id="PRO_5018625138" evidence="1">
    <location>
        <begin position="20"/>
        <end position="145"/>
    </location>
</feature>
<proteinExistence type="predicted"/>
<protein>
    <submittedName>
        <fullName evidence="2">Uncharacterized protein</fullName>
    </submittedName>
</protein>
<evidence type="ECO:0000256" key="1">
    <source>
        <dbReference type="SAM" id="SignalP"/>
    </source>
</evidence>
<evidence type="ECO:0000313" key="3">
    <source>
        <dbReference type="Proteomes" id="UP000271974"/>
    </source>
</evidence>
<keyword evidence="3" id="KW-1185">Reference proteome</keyword>
<dbReference type="Proteomes" id="UP000271974">
    <property type="component" value="Unassembled WGS sequence"/>
</dbReference>
<comment type="caution">
    <text evidence="2">The sequence shown here is derived from an EMBL/GenBank/DDBJ whole genome shotgun (WGS) entry which is preliminary data.</text>
</comment>
<dbReference type="EMBL" id="RQTK01001153">
    <property type="protein sequence ID" value="RUS71825.1"/>
    <property type="molecule type" value="Genomic_DNA"/>
</dbReference>
<sequence>MKSLAILTIIALLNVTVDGTPCTKICNTQCTIQQRYCDVTGMSSTLCTTANGVCKVACTAACGCADTCAHQCGEDFAQCRTDASSSFLLYRGLNVVSCGLHLSHCARTCQLKCGFNLLSTIVNTVSSLGSLGSGNSALQYIQPQD</sequence>
<dbReference type="AlphaFoldDB" id="A0A3S1AYV0"/>
<feature type="signal peptide" evidence="1">
    <location>
        <begin position="1"/>
        <end position="19"/>
    </location>
</feature>
<evidence type="ECO:0000313" key="2">
    <source>
        <dbReference type="EMBL" id="RUS71825.1"/>
    </source>
</evidence>
<organism evidence="2 3">
    <name type="scientific">Elysia chlorotica</name>
    <name type="common">Eastern emerald elysia</name>
    <name type="synonym">Sea slug</name>
    <dbReference type="NCBI Taxonomy" id="188477"/>
    <lineage>
        <taxon>Eukaryota</taxon>
        <taxon>Metazoa</taxon>
        <taxon>Spiralia</taxon>
        <taxon>Lophotrochozoa</taxon>
        <taxon>Mollusca</taxon>
        <taxon>Gastropoda</taxon>
        <taxon>Heterobranchia</taxon>
        <taxon>Euthyneura</taxon>
        <taxon>Panpulmonata</taxon>
        <taxon>Sacoglossa</taxon>
        <taxon>Placobranchoidea</taxon>
        <taxon>Plakobranchidae</taxon>
        <taxon>Elysia</taxon>
    </lineage>
</organism>
<name>A0A3S1AYV0_ELYCH</name>
<keyword evidence="1" id="KW-0732">Signal</keyword>
<reference evidence="2 3" key="1">
    <citation type="submission" date="2019-01" db="EMBL/GenBank/DDBJ databases">
        <title>A draft genome assembly of the solar-powered sea slug Elysia chlorotica.</title>
        <authorList>
            <person name="Cai H."/>
            <person name="Li Q."/>
            <person name="Fang X."/>
            <person name="Li J."/>
            <person name="Curtis N.E."/>
            <person name="Altenburger A."/>
            <person name="Shibata T."/>
            <person name="Feng M."/>
            <person name="Maeda T."/>
            <person name="Schwartz J.A."/>
            <person name="Shigenobu S."/>
            <person name="Lundholm N."/>
            <person name="Nishiyama T."/>
            <person name="Yang H."/>
            <person name="Hasebe M."/>
            <person name="Li S."/>
            <person name="Pierce S.K."/>
            <person name="Wang J."/>
        </authorList>
    </citation>
    <scope>NUCLEOTIDE SEQUENCE [LARGE SCALE GENOMIC DNA]</scope>
    <source>
        <strain evidence="2">EC2010</strain>
        <tissue evidence="2">Whole organism of an adult</tissue>
    </source>
</reference>